<proteinExistence type="predicted"/>
<reference evidence="2" key="1">
    <citation type="submission" date="2021-03" db="EMBL/GenBank/DDBJ databases">
        <title>Draft genome sequence of rust myrtle Austropuccinia psidii MF-1, a brazilian biotype.</title>
        <authorList>
            <person name="Quecine M.C."/>
            <person name="Pachon D.M.R."/>
            <person name="Bonatelli M.L."/>
            <person name="Correr F.H."/>
            <person name="Franceschini L.M."/>
            <person name="Leite T.F."/>
            <person name="Margarido G.R.A."/>
            <person name="Almeida C.A."/>
            <person name="Ferrarezi J.A."/>
            <person name="Labate C.A."/>
        </authorList>
    </citation>
    <scope>NUCLEOTIDE SEQUENCE</scope>
    <source>
        <strain evidence="2">MF-1</strain>
    </source>
</reference>
<dbReference type="AlphaFoldDB" id="A0A9Q3BXE1"/>
<dbReference type="Proteomes" id="UP000765509">
    <property type="component" value="Unassembled WGS sequence"/>
</dbReference>
<dbReference type="OrthoDB" id="2519218at2759"/>
<organism evidence="2 3">
    <name type="scientific">Austropuccinia psidii MF-1</name>
    <dbReference type="NCBI Taxonomy" id="1389203"/>
    <lineage>
        <taxon>Eukaryota</taxon>
        <taxon>Fungi</taxon>
        <taxon>Dikarya</taxon>
        <taxon>Basidiomycota</taxon>
        <taxon>Pucciniomycotina</taxon>
        <taxon>Pucciniomycetes</taxon>
        <taxon>Pucciniales</taxon>
        <taxon>Sphaerophragmiaceae</taxon>
        <taxon>Austropuccinia</taxon>
    </lineage>
</organism>
<feature type="compositionally biased region" description="Basic and acidic residues" evidence="1">
    <location>
        <begin position="178"/>
        <end position="188"/>
    </location>
</feature>
<name>A0A9Q3BXE1_9BASI</name>
<evidence type="ECO:0000256" key="1">
    <source>
        <dbReference type="SAM" id="MobiDB-lite"/>
    </source>
</evidence>
<protein>
    <submittedName>
        <fullName evidence="2">Uncharacterized protein</fullName>
    </submittedName>
</protein>
<evidence type="ECO:0000313" key="3">
    <source>
        <dbReference type="Proteomes" id="UP000765509"/>
    </source>
</evidence>
<sequence>MGYVLDQLKELSEAYNPPNKVCKYKPNTQGSGLAPNVQLFRPRNTQEALHENYQPYVSAQVYSRPPLMCNHGFENRHELKIFSYLEEYMEKQTGTKSQKDLVRELEKEKKETAKNKIKNEKPLSRPEDQTIVELKKEEKEVLLDQLEDWGNWEPPTVSSPTEMLETYAVLRQRKQRFSKKESQNKEDPQSNQPLIPGTYHENQALEKMKKIVPTKYKDKYAKRNGNFEAT</sequence>
<dbReference type="EMBL" id="AVOT02003687">
    <property type="protein sequence ID" value="MBW0474286.1"/>
    <property type="molecule type" value="Genomic_DNA"/>
</dbReference>
<keyword evidence="3" id="KW-1185">Reference proteome</keyword>
<evidence type="ECO:0000313" key="2">
    <source>
        <dbReference type="EMBL" id="MBW0474286.1"/>
    </source>
</evidence>
<comment type="caution">
    <text evidence="2">The sequence shown here is derived from an EMBL/GenBank/DDBJ whole genome shotgun (WGS) entry which is preliminary data.</text>
</comment>
<gene>
    <name evidence="2" type="ORF">O181_014001</name>
</gene>
<feature type="region of interest" description="Disordered" evidence="1">
    <location>
        <begin position="173"/>
        <end position="210"/>
    </location>
</feature>
<accession>A0A9Q3BXE1</accession>